<dbReference type="Proteomes" id="UP000031092">
    <property type="component" value="Segment"/>
</dbReference>
<evidence type="ECO:0000313" key="1">
    <source>
        <dbReference type="EMBL" id="AID18005.1"/>
    </source>
</evidence>
<sequence length="83" mass="9452">MSLMSDYTAKVGLSDIGHIIHGAELSLQTATDIASRIDTLKQEINLTNEINTLLEIEAQLYNIYKTINTKTREYNEQSHQNNR</sequence>
<dbReference type="KEGG" id="vg:24649802"/>
<accession>A0A0A7CI99</accession>
<organism evidence="1 2">
    <name type="scientific">Propionibacterium phage Pacnes 2012-15</name>
    <dbReference type="NCBI Taxonomy" id="1498188"/>
    <lineage>
        <taxon>Viruses</taxon>
        <taxon>Duplodnaviria</taxon>
        <taxon>Heunggongvirae</taxon>
        <taxon>Uroviricota</taxon>
        <taxon>Caudoviricetes</taxon>
        <taxon>Pahexavirus</taxon>
        <taxon>Pahexavirus pacnes201215</taxon>
    </lineage>
</organism>
<dbReference type="RefSeq" id="YP_009151430.1">
    <property type="nucleotide sequence ID" value="NC_027371.1"/>
</dbReference>
<name>A0A0A7CI99_9CAUD</name>
<proteinExistence type="predicted"/>
<reference evidence="1 2" key="1">
    <citation type="submission" date="2014-04" db="EMBL/GenBank/DDBJ databases">
        <title>Complete genomic sequence of Propionibacterium acnes bacteriophage 2012-15.</title>
        <authorList>
            <person name="Song H."/>
            <person name="Lee W."/>
            <person name="Kim S."/>
            <person name="Kim J."/>
        </authorList>
    </citation>
    <scope>NUCLEOTIDE SEQUENCE [LARGE SCALE GENOMIC DNA]</scope>
</reference>
<dbReference type="GeneID" id="24649802"/>
<protein>
    <submittedName>
        <fullName evidence="1">Uncharacterized protein</fullName>
    </submittedName>
</protein>
<dbReference type="EMBL" id="KJ722067">
    <property type="protein sequence ID" value="AID18005.1"/>
    <property type="molecule type" value="Genomic_DNA"/>
</dbReference>
<evidence type="ECO:0000313" key="2">
    <source>
        <dbReference type="Proteomes" id="UP000031092"/>
    </source>
</evidence>
<dbReference type="OrthoDB" id="24516at10239"/>
<keyword evidence="2" id="KW-1185">Reference proteome</keyword>